<feature type="compositionally biased region" description="Polar residues" evidence="1">
    <location>
        <begin position="10"/>
        <end position="22"/>
    </location>
</feature>
<evidence type="ECO:0000313" key="4">
    <source>
        <dbReference type="Proteomes" id="UP000298030"/>
    </source>
</evidence>
<evidence type="ECO:0000313" key="3">
    <source>
        <dbReference type="EMBL" id="TEB38231.1"/>
    </source>
</evidence>
<keyword evidence="4" id="KW-1185">Reference proteome</keyword>
<dbReference type="Proteomes" id="UP000298030">
    <property type="component" value="Unassembled WGS sequence"/>
</dbReference>
<accession>A0A4Y7TW72</accession>
<dbReference type="EMBL" id="QPFP01000003">
    <property type="protein sequence ID" value="TEB38231.1"/>
    <property type="molecule type" value="Genomic_DNA"/>
</dbReference>
<dbReference type="InterPro" id="IPR040648">
    <property type="entry name" value="HMGXB3_CxC4"/>
</dbReference>
<feature type="compositionally biased region" description="Basic and acidic residues" evidence="1">
    <location>
        <begin position="123"/>
        <end position="142"/>
    </location>
</feature>
<organism evidence="3 4">
    <name type="scientific">Coprinellus micaceus</name>
    <name type="common">Glistening ink-cap mushroom</name>
    <name type="synonym">Coprinus micaceus</name>
    <dbReference type="NCBI Taxonomy" id="71717"/>
    <lineage>
        <taxon>Eukaryota</taxon>
        <taxon>Fungi</taxon>
        <taxon>Dikarya</taxon>
        <taxon>Basidiomycota</taxon>
        <taxon>Agaricomycotina</taxon>
        <taxon>Agaricomycetes</taxon>
        <taxon>Agaricomycetidae</taxon>
        <taxon>Agaricales</taxon>
        <taxon>Agaricineae</taxon>
        <taxon>Psathyrellaceae</taxon>
        <taxon>Coprinellus</taxon>
    </lineage>
</organism>
<feature type="region of interest" description="Disordered" evidence="1">
    <location>
        <begin position="123"/>
        <end position="158"/>
    </location>
</feature>
<feature type="domain" description="HMG" evidence="2">
    <location>
        <begin position="394"/>
        <end position="513"/>
    </location>
</feature>
<gene>
    <name evidence="3" type="ORF">FA13DRAFT_1621478</name>
</gene>
<dbReference type="OrthoDB" id="5598737at2759"/>
<feature type="compositionally biased region" description="Acidic residues" evidence="1">
    <location>
        <begin position="149"/>
        <end position="158"/>
    </location>
</feature>
<dbReference type="Pfam" id="PF18717">
    <property type="entry name" value="CxC4"/>
    <property type="match status" value="1"/>
</dbReference>
<proteinExistence type="predicted"/>
<sequence>MNKLKRKDPTVTSTPGSASSDAPVSLSRKKRVRNPKSVGDLPESLFKKHQDFGGKVAGLEKRPRKNQGGVQPRRKQAGNQPSLKTAVSVIVQAEGRGGLGPNVEDQTESLWSQWSADHDTVDHVDRGADHETDPTRDTRFREGPPLSDSSDDEDSGSEWDNEIEYEAYAEAVRSNVACFLPVCGNIFVVQGWSALKFHTTSSFYHLRFQPMGNGDLSVACTCPAAAHGDCFHIRYFKQCDIEEKAKGSMGAHSPMSLDVNAALFAQKYVPGIGLDSRFSVQSKSVVELRGRAIVHHRGASRDTAKLKGTLNMIGVSNVRAEGESPLPLLKAILNKCSVVRGPGQTISYLPIHPPLWAGLESDPTLYTPLPEFRVPPPNTIFRLEPGDDKGQGKSTCADEGRTKFDPTKPTEIRDCKFYSLLNVYQVKIEVQLCPSCPREKKRYIGPDLRTRGIFNYNNRVLVSHELLDEYTSTYTSAEKPAWSYVQDIDRRYKREKGKLFMGADSFRAIWFSYVHLQQFTDDMNCKTCGPTPKTVIFDGISLGYSQKHLKDSLKPPTTISEHSMVRQSLDYTRQQQVLPDTLLRWRVRMALEGPDFDPLMEDLEERMGSTLPSPWKSRQKSLVRDHLELIEWVYQELRKQGGTACPELAELFNRHFGQVAYATKGKHTKVVRGLAAEESVIQMINFASLADLREYLKNPTLTNSPMLVSIPAFHKAITSKGCDVPALNSVMRWVELKARIALNTLIKKASPPMPLADPATLPKEEEWRKVGICFLLTALTDDA</sequence>
<feature type="region of interest" description="Disordered" evidence="1">
    <location>
        <begin position="385"/>
        <end position="405"/>
    </location>
</feature>
<dbReference type="AlphaFoldDB" id="A0A4Y7TW72"/>
<comment type="caution">
    <text evidence="3">The sequence shown here is derived from an EMBL/GenBank/DDBJ whole genome shotgun (WGS) entry which is preliminary data.</text>
</comment>
<evidence type="ECO:0000259" key="2">
    <source>
        <dbReference type="Pfam" id="PF18717"/>
    </source>
</evidence>
<evidence type="ECO:0000256" key="1">
    <source>
        <dbReference type="SAM" id="MobiDB-lite"/>
    </source>
</evidence>
<protein>
    <recommendedName>
        <fullName evidence="2">HMG domain-containing protein</fullName>
    </recommendedName>
</protein>
<reference evidence="3 4" key="1">
    <citation type="journal article" date="2019" name="Nat. Ecol. Evol.">
        <title>Megaphylogeny resolves global patterns of mushroom evolution.</title>
        <authorList>
            <person name="Varga T."/>
            <person name="Krizsan K."/>
            <person name="Foldi C."/>
            <person name="Dima B."/>
            <person name="Sanchez-Garcia M."/>
            <person name="Sanchez-Ramirez S."/>
            <person name="Szollosi G.J."/>
            <person name="Szarkandi J.G."/>
            <person name="Papp V."/>
            <person name="Albert L."/>
            <person name="Andreopoulos W."/>
            <person name="Angelini C."/>
            <person name="Antonin V."/>
            <person name="Barry K.W."/>
            <person name="Bougher N.L."/>
            <person name="Buchanan P."/>
            <person name="Buyck B."/>
            <person name="Bense V."/>
            <person name="Catcheside P."/>
            <person name="Chovatia M."/>
            <person name="Cooper J."/>
            <person name="Damon W."/>
            <person name="Desjardin D."/>
            <person name="Finy P."/>
            <person name="Geml J."/>
            <person name="Haridas S."/>
            <person name="Hughes K."/>
            <person name="Justo A."/>
            <person name="Karasinski D."/>
            <person name="Kautmanova I."/>
            <person name="Kiss B."/>
            <person name="Kocsube S."/>
            <person name="Kotiranta H."/>
            <person name="LaButti K.M."/>
            <person name="Lechner B.E."/>
            <person name="Liimatainen K."/>
            <person name="Lipzen A."/>
            <person name="Lukacs Z."/>
            <person name="Mihaltcheva S."/>
            <person name="Morgado L.N."/>
            <person name="Niskanen T."/>
            <person name="Noordeloos M.E."/>
            <person name="Ohm R.A."/>
            <person name="Ortiz-Santana B."/>
            <person name="Ovrebo C."/>
            <person name="Racz N."/>
            <person name="Riley R."/>
            <person name="Savchenko A."/>
            <person name="Shiryaev A."/>
            <person name="Soop K."/>
            <person name="Spirin V."/>
            <person name="Szebenyi C."/>
            <person name="Tomsovsky M."/>
            <person name="Tulloss R.E."/>
            <person name="Uehling J."/>
            <person name="Grigoriev I.V."/>
            <person name="Vagvolgyi C."/>
            <person name="Papp T."/>
            <person name="Martin F.M."/>
            <person name="Miettinen O."/>
            <person name="Hibbett D.S."/>
            <person name="Nagy L.G."/>
        </authorList>
    </citation>
    <scope>NUCLEOTIDE SEQUENCE [LARGE SCALE GENOMIC DNA]</scope>
    <source>
        <strain evidence="3 4">FP101781</strain>
    </source>
</reference>
<name>A0A4Y7TW72_COPMI</name>
<feature type="region of interest" description="Disordered" evidence="1">
    <location>
        <begin position="1"/>
        <end position="85"/>
    </location>
</feature>